<keyword evidence="1" id="KW-0812">Transmembrane</keyword>
<dbReference type="EMBL" id="JAMAST010000006">
    <property type="protein sequence ID" value="MCL1631766.1"/>
    <property type="molecule type" value="Genomic_DNA"/>
</dbReference>
<dbReference type="Proteomes" id="UP001203004">
    <property type="component" value="Unassembled WGS sequence"/>
</dbReference>
<protein>
    <recommendedName>
        <fullName evidence="4">RDD domain-containing protein</fullName>
    </recommendedName>
</protein>
<reference evidence="2 3" key="1">
    <citation type="submission" date="2022-05" db="EMBL/GenBank/DDBJ databases">
        <title>Sporolactobacillus sp nov CPB3-1, isolated from tree bark (Mangifera indica L.).</title>
        <authorList>
            <person name="Phuengjayaem S."/>
            <person name="Tanasupawat S."/>
        </authorList>
    </citation>
    <scope>NUCLEOTIDE SEQUENCE [LARGE SCALE GENOMIC DNA]</scope>
    <source>
        <strain evidence="2 3">CPB3-1</strain>
    </source>
</reference>
<keyword evidence="1" id="KW-1133">Transmembrane helix</keyword>
<keyword evidence="1" id="KW-0472">Membrane</keyword>
<sequence>MARRNNAVLDFLGSAGLSYRKPAIIAWWSAAFPGFGHMLLDMHIKGNVLFLFEIIINFNSKLNLAMVYTFMGDFKRSALTLNTQWTLIYIPFYFYCIWDSYITTAKLNRINALTKDKPVTMKVLDLRTYETCFIDKRLPWLASVWSFLLPGLGQVYTRRLFTALSLLSWSVTIYVNSHQLQYIQLIVNHEATMAEAIKVLNPEWLLFMPSLIFGAAYDAYAKTVESNRLFEKELLSYLKFEWSIAKSDLIIKEKRGSDL</sequence>
<comment type="caution">
    <text evidence="2">The sequence shown here is derived from an EMBL/GenBank/DDBJ whole genome shotgun (WGS) entry which is preliminary data.</text>
</comment>
<evidence type="ECO:0000313" key="2">
    <source>
        <dbReference type="EMBL" id="MCL1631766.1"/>
    </source>
</evidence>
<evidence type="ECO:0000313" key="3">
    <source>
        <dbReference type="Proteomes" id="UP001203004"/>
    </source>
</evidence>
<evidence type="ECO:0008006" key="4">
    <source>
        <dbReference type="Google" id="ProtNLM"/>
    </source>
</evidence>
<name>A0ABT0MA63_9BACL</name>
<organism evidence="2 3">
    <name type="scientific">Sporolactobacillus mangiferae</name>
    <dbReference type="NCBI Taxonomy" id="2940498"/>
    <lineage>
        <taxon>Bacteria</taxon>
        <taxon>Bacillati</taxon>
        <taxon>Bacillota</taxon>
        <taxon>Bacilli</taxon>
        <taxon>Bacillales</taxon>
        <taxon>Sporolactobacillaceae</taxon>
        <taxon>Sporolactobacillus</taxon>
    </lineage>
</organism>
<proteinExistence type="predicted"/>
<dbReference type="RefSeq" id="WP_249100400.1">
    <property type="nucleotide sequence ID" value="NZ_JAMAST010000006.1"/>
</dbReference>
<keyword evidence="3" id="KW-1185">Reference proteome</keyword>
<accession>A0ABT0MA63</accession>
<feature type="transmembrane region" description="Helical" evidence="1">
    <location>
        <begin position="48"/>
        <end position="71"/>
    </location>
</feature>
<evidence type="ECO:0000256" key="1">
    <source>
        <dbReference type="SAM" id="Phobius"/>
    </source>
</evidence>
<feature type="transmembrane region" description="Helical" evidence="1">
    <location>
        <begin position="83"/>
        <end position="102"/>
    </location>
</feature>
<gene>
    <name evidence="2" type="ORF">M3N64_07365</name>
</gene>